<feature type="chain" id="PRO_5047184588" evidence="1">
    <location>
        <begin position="20"/>
        <end position="766"/>
    </location>
</feature>
<dbReference type="InterPro" id="IPR008928">
    <property type="entry name" value="6-hairpin_glycosidase_sf"/>
</dbReference>
<feature type="signal peptide" evidence="1">
    <location>
        <begin position="1"/>
        <end position="19"/>
    </location>
</feature>
<dbReference type="GO" id="GO:0004558">
    <property type="term" value="F:alpha-1,4-glucosidase activity"/>
    <property type="evidence" value="ECO:0007669"/>
    <property type="project" value="UniProtKB-EC"/>
</dbReference>
<dbReference type="PANTHER" id="PTHR23403">
    <property type="entry name" value="TREHALASE"/>
    <property type="match status" value="1"/>
</dbReference>
<dbReference type="PANTHER" id="PTHR23403:SF1">
    <property type="entry name" value="TREHALASE"/>
    <property type="match status" value="1"/>
</dbReference>
<dbReference type="Gene3D" id="3.30.1390.40">
    <property type="entry name" value="Ribosomal protein L30p/L7e"/>
    <property type="match status" value="1"/>
</dbReference>
<feature type="domain" description="Glucosidase YgjK N-terminal" evidence="2">
    <location>
        <begin position="26"/>
        <end position="272"/>
    </location>
</feature>
<dbReference type="InterPro" id="IPR048450">
    <property type="entry name" value="YgjK_N"/>
</dbReference>
<keyword evidence="5" id="KW-1185">Reference proteome</keyword>
<dbReference type="SUPFAM" id="SSF48208">
    <property type="entry name" value="Six-hairpin glycosidases"/>
    <property type="match status" value="1"/>
</dbReference>
<evidence type="ECO:0000313" key="5">
    <source>
        <dbReference type="Proteomes" id="UP001595453"/>
    </source>
</evidence>
<evidence type="ECO:0000256" key="1">
    <source>
        <dbReference type="SAM" id="SignalP"/>
    </source>
</evidence>
<dbReference type="Proteomes" id="UP001595453">
    <property type="component" value="Unassembled WGS sequence"/>
</dbReference>
<feature type="domain" description="Mannosylglycerate hydrolase MGH1-like glycoside hydrolase" evidence="3">
    <location>
        <begin position="326"/>
        <end position="750"/>
    </location>
</feature>
<evidence type="ECO:0000259" key="3">
    <source>
        <dbReference type="Pfam" id="PF22422"/>
    </source>
</evidence>
<dbReference type="Gene3D" id="2.70.98.50">
    <property type="entry name" value="putative glycoside hydrolase family protein from bacillus halodurans"/>
    <property type="match status" value="1"/>
</dbReference>
<gene>
    <name evidence="4" type="primary">ygjK</name>
    <name evidence="4" type="ORF">ACFOEE_07835</name>
</gene>
<keyword evidence="1" id="KW-0732">Signal</keyword>
<evidence type="ECO:0000313" key="4">
    <source>
        <dbReference type="EMBL" id="MFC3032424.1"/>
    </source>
</evidence>
<reference evidence="5" key="1">
    <citation type="journal article" date="2019" name="Int. J. Syst. Evol. Microbiol.">
        <title>The Global Catalogue of Microorganisms (GCM) 10K type strain sequencing project: providing services to taxonomists for standard genome sequencing and annotation.</title>
        <authorList>
            <consortium name="The Broad Institute Genomics Platform"/>
            <consortium name="The Broad Institute Genome Sequencing Center for Infectious Disease"/>
            <person name="Wu L."/>
            <person name="Ma J."/>
        </authorList>
    </citation>
    <scope>NUCLEOTIDE SEQUENCE [LARGE SCALE GENOMIC DNA]</scope>
    <source>
        <strain evidence="5">KCTC 42730</strain>
    </source>
</reference>
<dbReference type="EMBL" id="JBHRSD010000011">
    <property type="protein sequence ID" value="MFC3032424.1"/>
    <property type="molecule type" value="Genomic_DNA"/>
</dbReference>
<accession>A0ABV7CIE0</accession>
<comment type="caution">
    <text evidence="4">The sequence shown here is derived from an EMBL/GenBank/DDBJ whole genome shotgun (WGS) entry which is preliminary data.</text>
</comment>
<protein>
    <submittedName>
        <fullName evidence="4">Alpha-glucosidase</fullName>
        <ecNumber evidence="4">3.2.1.20</ecNumber>
    </submittedName>
</protein>
<sequence length="766" mass="85253">MRHALLLICCFLLSLPALAQWHNVIDRRGEPSVARPADKYGHSPYNPLFDNGAWHGHLLPTSDAELGGFPGAAVVTEEYLLYLSKRIDRLQVWRAGVHVPVTGKVWSEPGLLRQSLTAEGVRVELSLRFVSPRSSLLKTEVFTDTPLELRFDGELQQQWDQQTSLAKAFPTLQLAWQAVPKGLDIVMGQVRSPWQLLTSGTSRYQVRKTLATTTQIQGANYTQTAAISGAAQFYTLYSYVHNQTEQQTYAPMQQAMLARPDTYFAASAKRWQGYLQRLDAMPASQQRIAVKSIETLISNWRAQAGAVAYDTVTPSVTARWFSGNLTWPWDSWKQAYAMSQFAPDIAKANIEAVFAGQIQPNDPIRPQDAGMLPDLLAYNLSPERGGDGGNWSERNSKPSLAAWAVMAVYQANQDKNWLSAMYPKLVAYRKWWLSNRDHNRNGVVEYGATLDKAHNTNTGELIFAYQDSHGNTVAATGLKQYQQHLALQQQLEIPAQTAASWESGRDDAATFGFISAEQLQKYLKQGGKASDWQVNFGENRNQDGVLVGYSLLQESVDQASYMVSDNRLLAAMAEILGNQADAAHFKHAAQKLSDYINRCMFDKSSGFYYDIEIAATPLANGCAGRPLTARGKGPEGWSPLFNQVASAEQAAQVRKVMLSEQEFNTPVPFPTAALSSPAFGPNIYWRGRVWLDQFYFAVVGLRHYGYEQDANKLIGKLFKHADGLLAQAPIRENYHPFTGEQQGAPNFSWSAAHLYLLASEFNAANE</sequence>
<evidence type="ECO:0000259" key="2">
    <source>
        <dbReference type="Pfam" id="PF21152"/>
    </source>
</evidence>
<dbReference type="Pfam" id="PF22422">
    <property type="entry name" value="MGH1-like_GH"/>
    <property type="match status" value="1"/>
</dbReference>
<dbReference type="EC" id="3.2.1.20" evidence="4"/>
<dbReference type="Gene3D" id="1.10.287.100">
    <property type="match status" value="1"/>
</dbReference>
<dbReference type="InterPro" id="IPR054491">
    <property type="entry name" value="MGH1-like_GH"/>
</dbReference>
<dbReference type="Pfam" id="PF21152">
    <property type="entry name" value="YgjK_N"/>
    <property type="match status" value="1"/>
</dbReference>
<name>A0ABV7CIE0_9GAMM</name>
<dbReference type="InterPro" id="IPR012341">
    <property type="entry name" value="6hp_glycosidase-like_sf"/>
</dbReference>
<proteinExistence type="predicted"/>
<dbReference type="RefSeq" id="WP_377122896.1">
    <property type="nucleotide sequence ID" value="NZ_JBHRSD010000011.1"/>
</dbReference>
<keyword evidence="4" id="KW-0326">Glycosidase</keyword>
<dbReference type="InterPro" id="IPR001661">
    <property type="entry name" value="Glyco_hydro_37"/>
</dbReference>
<dbReference type="NCBIfam" id="NF007525">
    <property type="entry name" value="PRK10137.1"/>
    <property type="match status" value="1"/>
</dbReference>
<organism evidence="4 5">
    <name type="scientific">Pseudoalteromonas fenneropenaei</name>
    <dbReference type="NCBI Taxonomy" id="1737459"/>
    <lineage>
        <taxon>Bacteria</taxon>
        <taxon>Pseudomonadati</taxon>
        <taxon>Pseudomonadota</taxon>
        <taxon>Gammaproteobacteria</taxon>
        <taxon>Alteromonadales</taxon>
        <taxon>Pseudoalteromonadaceae</taxon>
        <taxon>Pseudoalteromonas</taxon>
    </lineage>
</organism>
<keyword evidence="4" id="KW-0378">Hydrolase</keyword>
<dbReference type="Gene3D" id="1.50.10.10">
    <property type="match status" value="1"/>
</dbReference>